<proteinExistence type="predicted"/>
<comment type="caution">
    <text evidence="1">The sequence shown here is derived from an EMBL/GenBank/DDBJ whole genome shotgun (WGS) entry which is preliminary data.</text>
</comment>
<keyword evidence="2" id="KW-1185">Reference proteome</keyword>
<accession>A0A9D4I0C4</accession>
<evidence type="ECO:0000313" key="2">
    <source>
        <dbReference type="Proteomes" id="UP000828390"/>
    </source>
</evidence>
<protein>
    <recommendedName>
        <fullName evidence="3">Dystrophin</fullName>
    </recommendedName>
</protein>
<reference evidence="1" key="1">
    <citation type="journal article" date="2019" name="bioRxiv">
        <title>The Genome of the Zebra Mussel, Dreissena polymorpha: A Resource for Invasive Species Research.</title>
        <authorList>
            <person name="McCartney M.A."/>
            <person name="Auch B."/>
            <person name="Kono T."/>
            <person name="Mallez S."/>
            <person name="Zhang Y."/>
            <person name="Obille A."/>
            <person name="Becker A."/>
            <person name="Abrahante J.E."/>
            <person name="Garbe J."/>
            <person name="Badalamenti J.P."/>
            <person name="Herman A."/>
            <person name="Mangelson H."/>
            <person name="Liachko I."/>
            <person name="Sullivan S."/>
            <person name="Sone E.D."/>
            <person name="Koren S."/>
            <person name="Silverstein K.A.T."/>
            <person name="Beckman K.B."/>
            <person name="Gohl D.M."/>
        </authorList>
    </citation>
    <scope>NUCLEOTIDE SEQUENCE</scope>
    <source>
        <strain evidence="1">Duluth1</strain>
        <tissue evidence="1">Whole animal</tissue>
    </source>
</reference>
<sequence length="96" mass="10961">MKPCFPSARLSIIYTSHRLASNIKAADKSLQSLEQFTGALEEFLSWMQGTEHSFDRLMQETGKADVIGNEELCSLYLGEFRVREINLVAWVVFLFV</sequence>
<dbReference type="AlphaFoldDB" id="A0A9D4I0C4"/>
<organism evidence="1 2">
    <name type="scientific">Dreissena polymorpha</name>
    <name type="common">Zebra mussel</name>
    <name type="synonym">Mytilus polymorpha</name>
    <dbReference type="NCBI Taxonomy" id="45954"/>
    <lineage>
        <taxon>Eukaryota</taxon>
        <taxon>Metazoa</taxon>
        <taxon>Spiralia</taxon>
        <taxon>Lophotrochozoa</taxon>
        <taxon>Mollusca</taxon>
        <taxon>Bivalvia</taxon>
        <taxon>Autobranchia</taxon>
        <taxon>Heteroconchia</taxon>
        <taxon>Euheterodonta</taxon>
        <taxon>Imparidentia</taxon>
        <taxon>Neoheterodontei</taxon>
        <taxon>Myida</taxon>
        <taxon>Dreissenoidea</taxon>
        <taxon>Dreissenidae</taxon>
        <taxon>Dreissena</taxon>
    </lineage>
</organism>
<evidence type="ECO:0000313" key="1">
    <source>
        <dbReference type="EMBL" id="KAH3739237.1"/>
    </source>
</evidence>
<reference evidence="1" key="2">
    <citation type="submission" date="2020-11" db="EMBL/GenBank/DDBJ databases">
        <authorList>
            <person name="McCartney M.A."/>
            <person name="Auch B."/>
            <person name="Kono T."/>
            <person name="Mallez S."/>
            <person name="Becker A."/>
            <person name="Gohl D.M."/>
            <person name="Silverstein K.A.T."/>
            <person name="Koren S."/>
            <person name="Bechman K.B."/>
            <person name="Herman A."/>
            <person name="Abrahante J.E."/>
            <person name="Garbe J."/>
        </authorList>
    </citation>
    <scope>NUCLEOTIDE SEQUENCE</scope>
    <source>
        <strain evidence="1">Duluth1</strain>
        <tissue evidence="1">Whole animal</tissue>
    </source>
</reference>
<name>A0A9D4I0C4_DREPO</name>
<dbReference type="EMBL" id="JAIWYP010000011">
    <property type="protein sequence ID" value="KAH3739237.1"/>
    <property type="molecule type" value="Genomic_DNA"/>
</dbReference>
<dbReference type="Proteomes" id="UP000828390">
    <property type="component" value="Unassembled WGS sequence"/>
</dbReference>
<gene>
    <name evidence="1" type="ORF">DPMN_045886</name>
</gene>
<evidence type="ECO:0008006" key="3">
    <source>
        <dbReference type="Google" id="ProtNLM"/>
    </source>
</evidence>